<dbReference type="AlphaFoldDB" id="A0A7R7VXN4"/>
<reference evidence="1" key="1">
    <citation type="submission" date="2021-01" db="EMBL/GenBank/DDBJ databases">
        <authorList>
            <consortium name="Aspergillus chevalieri M1 genome sequencing consortium"/>
            <person name="Kazuki M."/>
            <person name="Futagami T."/>
        </authorList>
    </citation>
    <scope>NUCLEOTIDE SEQUENCE</scope>
    <source>
        <strain evidence="1">M1</strain>
    </source>
</reference>
<proteinExistence type="predicted"/>
<organism evidence="1 2">
    <name type="scientific">Aspergillus chevalieri</name>
    <name type="common">Eurotium chevalieri</name>
    <dbReference type="NCBI Taxonomy" id="182096"/>
    <lineage>
        <taxon>Eukaryota</taxon>
        <taxon>Fungi</taxon>
        <taxon>Dikarya</taxon>
        <taxon>Ascomycota</taxon>
        <taxon>Pezizomycotina</taxon>
        <taxon>Eurotiomycetes</taxon>
        <taxon>Eurotiomycetidae</taxon>
        <taxon>Eurotiales</taxon>
        <taxon>Aspergillaceae</taxon>
        <taxon>Aspergillus</taxon>
        <taxon>Aspergillus subgen. Aspergillus</taxon>
    </lineage>
</organism>
<sequence length="58" mass="6682">MDYRSGYNIARTGTNSQGNPWCNRDYGNGSNSYHYSNSLVYYFLFSPIFAISRLRTNA</sequence>
<name>A0A7R7VXN4_ASPCH</name>
<reference evidence="1" key="2">
    <citation type="submission" date="2021-02" db="EMBL/GenBank/DDBJ databases">
        <title>Aspergillus chevalieri M1 genome sequence.</title>
        <authorList>
            <person name="Kadooka C."/>
            <person name="Mori K."/>
            <person name="Futagami T."/>
        </authorList>
    </citation>
    <scope>NUCLEOTIDE SEQUENCE</scope>
    <source>
        <strain evidence="1">M1</strain>
    </source>
</reference>
<dbReference type="EMBL" id="AP024423">
    <property type="protein sequence ID" value="BCR92667.1"/>
    <property type="molecule type" value="Genomic_DNA"/>
</dbReference>
<gene>
    <name evidence="1" type="ORF">ACHE_80567S</name>
</gene>
<dbReference type="Proteomes" id="UP000637239">
    <property type="component" value="Chromosome 8"/>
</dbReference>
<protein>
    <submittedName>
        <fullName evidence="1">Uncharacterized protein</fullName>
    </submittedName>
</protein>
<evidence type="ECO:0000313" key="2">
    <source>
        <dbReference type="Proteomes" id="UP000637239"/>
    </source>
</evidence>
<keyword evidence="2" id="KW-1185">Reference proteome</keyword>
<dbReference type="GeneID" id="66987016"/>
<accession>A0A7R7VXN4</accession>
<dbReference type="RefSeq" id="XP_043141180.1">
    <property type="nucleotide sequence ID" value="XM_043283951.1"/>
</dbReference>
<dbReference type="KEGG" id="ache:ACHE_80567S"/>
<evidence type="ECO:0000313" key="1">
    <source>
        <dbReference type="EMBL" id="BCR92667.1"/>
    </source>
</evidence>